<dbReference type="STRING" id="1413211.U473_09690"/>
<dbReference type="OrthoDB" id="9781930at2"/>
<keyword evidence="4" id="KW-1185">Reference proteome</keyword>
<keyword evidence="1" id="KW-1133">Transmembrane helix</keyword>
<feature type="transmembrane region" description="Helical" evidence="1">
    <location>
        <begin position="150"/>
        <end position="168"/>
    </location>
</feature>
<evidence type="ECO:0000313" key="4">
    <source>
        <dbReference type="Proteomes" id="UP000070352"/>
    </source>
</evidence>
<protein>
    <recommendedName>
        <fullName evidence="2">CAAX prenyl protease 1 N-terminal domain-containing protein</fullName>
    </recommendedName>
</protein>
<comment type="caution">
    <text evidence="3">The sequence shown here is derived from an EMBL/GenBank/DDBJ whole genome shotgun (WGS) entry which is preliminary data.</text>
</comment>
<dbReference type="AlphaFoldDB" id="A0A135L5F3"/>
<sequence length="252" mass="29682">MKKFYIGFTIFLLIYGVLMYLYLFQSQQDLPQAYVGGPADPTSFMSVEQLHTATIFSRIKDFLFFIGVPWEWAIYLIILGLGFSTSFYMIANKLSKRSLLVQTSIYVFLLSLLIALLQFPIQYYSYKISREYGISIQPFEQWIWDKGKSFFVDLVLTVPMVWLLYTLIRKSPKKWWFWFWLISIPITILMFFVQPVIIDPIFNDFQTLQDQKLKEDIIAIAKKADIPANQVFQVNMSKKNNGNECLCNRNRV</sequence>
<dbReference type="Proteomes" id="UP000070352">
    <property type="component" value="Unassembled WGS sequence"/>
</dbReference>
<evidence type="ECO:0000313" key="3">
    <source>
        <dbReference type="EMBL" id="KXG44245.1"/>
    </source>
</evidence>
<feature type="transmembrane region" description="Helical" evidence="1">
    <location>
        <begin position="175"/>
        <end position="193"/>
    </location>
</feature>
<name>A0A135L5F3_9BACI</name>
<dbReference type="Pfam" id="PF16491">
    <property type="entry name" value="Peptidase_M48_N"/>
    <property type="match status" value="1"/>
</dbReference>
<feature type="transmembrane region" description="Helical" evidence="1">
    <location>
        <begin position="72"/>
        <end position="91"/>
    </location>
</feature>
<keyword evidence="1" id="KW-0812">Transmembrane</keyword>
<dbReference type="InterPro" id="IPR032456">
    <property type="entry name" value="Peptidase_M48_N"/>
</dbReference>
<evidence type="ECO:0000259" key="2">
    <source>
        <dbReference type="Pfam" id="PF16491"/>
    </source>
</evidence>
<gene>
    <name evidence="3" type="ORF">U473_09690</name>
</gene>
<feature type="transmembrane region" description="Helical" evidence="1">
    <location>
        <begin position="103"/>
        <end position="121"/>
    </location>
</feature>
<organism evidence="3 4">
    <name type="scientific">Tepidibacillus decaturensis</name>
    <dbReference type="NCBI Taxonomy" id="1413211"/>
    <lineage>
        <taxon>Bacteria</taxon>
        <taxon>Bacillati</taxon>
        <taxon>Bacillota</taxon>
        <taxon>Bacilli</taxon>
        <taxon>Bacillales</taxon>
        <taxon>Bacillaceae</taxon>
        <taxon>Tepidibacillus</taxon>
    </lineage>
</organism>
<keyword evidence="1" id="KW-0472">Membrane</keyword>
<reference evidence="3 4" key="1">
    <citation type="submission" date="2016-02" db="EMBL/GenBank/DDBJ databases">
        <title>Draft Genome for Tepidibacillus decaturensis nov. sp. Strain Z9, an Anaerobic, Moderately Thermophilic and Heterotrophic Bacterium from Deep Subsurface of the Illinois Basin, USA.</title>
        <authorList>
            <person name="Dong Y."/>
            <person name="Chang J.Y."/>
            <person name="Sanford R."/>
            <person name="Fouke B.W."/>
        </authorList>
    </citation>
    <scope>NUCLEOTIDE SEQUENCE [LARGE SCALE GENOMIC DNA]</scope>
    <source>
        <strain evidence="3 4">Z9</strain>
    </source>
</reference>
<evidence type="ECO:0000256" key="1">
    <source>
        <dbReference type="SAM" id="Phobius"/>
    </source>
</evidence>
<feature type="domain" description="CAAX prenyl protease 1 N-terminal" evidence="2">
    <location>
        <begin position="45"/>
        <end position="203"/>
    </location>
</feature>
<feature type="transmembrane region" description="Helical" evidence="1">
    <location>
        <begin position="5"/>
        <end position="24"/>
    </location>
</feature>
<accession>A0A135L5F3</accession>
<dbReference type="RefSeq" id="WP_082732479.1">
    <property type="nucleotide sequence ID" value="NZ_LSKU01000001.1"/>
</dbReference>
<dbReference type="PANTHER" id="PTHR10120">
    <property type="entry name" value="CAAX PRENYL PROTEASE 1"/>
    <property type="match status" value="1"/>
</dbReference>
<dbReference type="EMBL" id="LSKU01000001">
    <property type="protein sequence ID" value="KXG44245.1"/>
    <property type="molecule type" value="Genomic_DNA"/>
</dbReference>
<proteinExistence type="predicted"/>